<evidence type="ECO:0000313" key="3">
    <source>
        <dbReference type="Proteomes" id="UP000299102"/>
    </source>
</evidence>
<keyword evidence="3" id="KW-1185">Reference proteome</keyword>
<evidence type="ECO:0000256" key="1">
    <source>
        <dbReference type="SAM" id="MobiDB-lite"/>
    </source>
</evidence>
<evidence type="ECO:0008006" key="4">
    <source>
        <dbReference type="Google" id="ProtNLM"/>
    </source>
</evidence>
<dbReference type="OrthoDB" id="8124016at2759"/>
<name>A0A4C1XN47_EUMVA</name>
<protein>
    <recommendedName>
        <fullName evidence="4">HAT C-terminal dimerisation domain-containing protein</fullName>
    </recommendedName>
</protein>
<accession>A0A4C1XN47</accession>
<dbReference type="Proteomes" id="UP000299102">
    <property type="component" value="Unassembled WGS sequence"/>
</dbReference>
<dbReference type="EMBL" id="BGZK01000875">
    <property type="protein sequence ID" value="GBP63645.1"/>
    <property type="molecule type" value="Genomic_DNA"/>
</dbReference>
<organism evidence="2 3">
    <name type="scientific">Eumeta variegata</name>
    <name type="common">Bagworm moth</name>
    <name type="synonym">Eumeta japonica</name>
    <dbReference type="NCBI Taxonomy" id="151549"/>
    <lineage>
        <taxon>Eukaryota</taxon>
        <taxon>Metazoa</taxon>
        <taxon>Ecdysozoa</taxon>
        <taxon>Arthropoda</taxon>
        <taxon>Hexapoda</taxon>
        <taxon>Insecta</taxon>
        <taxon>Pterygota</taxon>
        <taxon>Neoptera</taxon>
        <taxon>Endopterygota</taxon>
        <taxon>Lepidoptera</taxon>
        <taxon>Glossata</taxon>
        <taxon>Ditrysia</taxon>
        <taxon>Tineoidea</taxon>
        <taxon>Psychidae</taxon>
        <taxon>Oiketicinae</taxon>
        <taxon>Eumeta</taxon>
    </lineage>
</organism>
<dbReference type="AlphaFoldDB" id="A0A4C1XN47"/>
<reference evidence="2 3" key="1">
    <citation type="journal article" date="2019" name="Commun. Biol.">
        <title>The bagworm genome reveals a unique fibroin gene that provides high tensile strength.</title>
        <authorList>
            <person name="Kono N."/>
            <person name="Nakamura H."/>
            <person name="Ohtoshi R."/>
            <person name="Tomita M."/>
            <person name="Numata K."/>
            <person name="Arakawa K."/>
        </authorList>
    </citation>
    <scope>NUCLEOTIDE SEQUENCE [LARGE SCALE GENOMIC DNA]</scope>
</reference>
<sequence length="209" mass="23161">MAAASAFEGLRKVEALIAKQGDRSPRRWECFEVLVNCSRELCARMRASVRTCNITGVAPVPKSSHFRSRSEDLETSSLAQSGATHGVNLSVCDVLYKKHNYLQDSPTSDDIVNEPAEAVDYMDDNDDDDHLKDLDCSESDPELQVQNESGLANTIRREMSLFENGGVRGYHLENAYKYLISIPPTNVEPERAFSAAAYVGNKLRSRLGS</sequence>
<gene>
    <name evidence="2" type="ORF">EVAR_47983_1</name>
</gene>
<feature type="region of interest" description="Disordered" evidence="1">
    <location>
        <begin position="120"/>
        <end position="142"/>
    </location>
</feature>
<proteinExistence type="predicted"/>
<evidence type="ECO:0000313" key="2">
    <source>
        <dbReference type="EMBL" id="GBP63645.1"/>
    </source>
</evidence>
<comment type="caution">
    <text evidence="2">The sequence shown here is derived from an EMBL/GenBank/DDBJ whole genome shotgun (WGS) entry which is preliminary data.</text>
</comment>